<dbReference type="EMBL" id="JAHBCL010000015">
    <property type="protein sequence ID" value="MBS7527030.1"/>
    <property type="molecule type" value="Genomic_DNA"/>
</dbReference>
<keyword evidence="5" id="KW-0408">Iron</keyword>
<keyword evidence="6" id="KW-0411">Iron-sulfur</keyword>
<evidence type="ECO:0000256" key="6">
    <source>
        <dbReference type="ARBA" id="ARBA00023014"/>
    </source>
</evidence>
<organism evidence="9 10">
    <name type="scientific">Fusibacter paucivorans</name>
    <dbReference type="NCBI Taxonomy" id="76009"/>
    <lineage>
        <taxon>Bacteria</taxon>
        <taxon>Bacillati</taxon>
        <taxon>Bacillota</taxon>
        <taxon>Clostridia</taxon>
        <taxon>Eubacteriales</taxon>
        <taxon>Eubacteriales Family XII. Incertae Sedis</taxon>
        <taxon>Fusibacter</taxon>
    </lineage>
</organism>
<dbReference type="SUPFAM" id="SSF54862">
    <property type="entry name" value="4Fe-4S ferredoxins"/>
    <property type="match status" value="1"/>
</dbReference>
<dbReference type="InterPro" id="IPR017900">
    <property type="entry name" value="4Fe4S_Fe_S_CS"/>
</dbReference>
<dbReference type="RefSeq" id="WP_213236891.1">
    <property type="nucleotide sequence ID" value="NZ_JAHBCL010000015.1"/>
</dbReference>
<keyword evidence="10" id="KW-1185">Reference proteome</keyword>
<keyword evidence="1" id="KW-0813">Transport</keyword>
<comment type="caution">
    <text evidence="9">The sequence shown here is derived from an EMBL/GenBank/DDBJ whole genome shotgun (WGS) entry which is preliminary data.</text>
</comment>
<dbReference type="InterPro" id="IPR017896">
    <property type="entry name" value="4Fe4S_Fe-S-bd"/>
</dbReference>
<protein>
    <submittedName>
        <fullName evidence="9">4Fe-4S binding protein</fullName>
    </submittedName>
</protein>
<keyword evidence="2" id="KW-0004">4Fe-4S</keyword>
<keyword evidence="4" id="KW-0249">Electron transport</keyword>
<keyword evidence="7" id="KW-1133">Transmembrane helix</keyword>
<evidence type="ECO:0000256" key="4">
    <source>
        <dbReference type="ARBA" id="ARBA00022982"/>
    </source>
</evidence>
<dbReference type="InterPro" id="IPR051684">
    <property type="entry name" value="Electron_Trans/Redox"/>
</dbReference>
<feature type="transmembrane region" description="Helical" evidence="7">
    <location>
        <begin position="163"/>
        <end position="186"/>
    </location>
</feature>
<proteinExistence type="predicted"/>
<dbReference type="PANTHER" id="PTHR30176">
    <property type="entry name" value="FERREDOXIN-TYPE PROTEIN NAPH"/>
    <property type="match status" value="1"/>
</dbReference>
<name>A0ABS5PPE5_9FIRM</name>
<evidence type="ECO:0000256" key="7">
    <source>
        <dbReference type="SAM" id="Phobius"/>
    </source>
</evidence>
<keyword evidence="7" id="KW-0472">Membrane</keyword>
<evidence type="ECO:0000256" key="2">
    <source>
        <dbReference type="ARBA" id="ARBA00022485"/>
    </source>
</evidence>
<evidence type="ECO:0000313" key="9">
    <source>
        <dbReference type="EMBL" id="MBS7527030.1"/>
    </source>
</evidence>
<dbReference type="Proteomes" id="UP000746471">
    <property type="component" value="Unassembled WGS sequence"/>
</dbReference>
<dbReference type="Pfam" id="PF12801">
    <property type="entry name" value="Fer4_5"/>
    <property type="match status" value="2"/>
</dbReference>
<evidence type="ECO:0000313" key="10">
    <source>
        <dbReference type="Proteomes" id="UP000746471"/>
    </source>
</evidence>
<feature type="domain" description="4Fe-4S ferredoxin-type" evidence="8">
    <location>
        <begin position="210"/>
        <end position="238"/>
    </location>
</feature>
<keyword evidence="7" id="KW-0812">Transmembrane</keyword>
<dbReference type="PANTHER" id="PTHR30176:SF3">
    <property type="entry name" value="FERREDOXIN-TYPE PROTEIN NAPH"/>
    <property type="match status" value="1"/>
</dbReference>
<evidence type="ECO:0000256" key="1">
    <source>
        <dbReference type="ARBA" id="ARBA00022448"/>
    </source>
</evidence>
<sequence length="276" mass="31138">MFKHLKKRHLLQLFFFVLIGIIAVNHTLAESGGGITWLSSASLHAICPFGGVVTLYQLVTLGTFVQKIHISSVILMGLVFLLAVLFGPVFCGWVCPLGSIQEWFGKIGKKIFKKRYNQFIPKRVDRVLRWLRYVILARVLYMTAMSGYLVFAEIDPYHALYNFWSSETAILSIIVLLVVLVMSLFVERPWCKYACPYGAVLSITNKISIFKLKRTESNCINCKKCDDVCPMNIEVSGKDVITDLSCIRCMQCTSENSCPVSDTVTIEPVQFQGGRK</sequence>
<keyword evidence="3" id="KW-0479">Metal-binding</keyword>
<dbReference type="Gene3D" id="3.30.70.20">
    <property type="match status" value="1"/>
</dbReference>
<gene>
    <name evidence="9" type="ORF">KHM83_10090</name>
</gene>
<feature type="transmembrane region" description="Helical" evidence="7">
    <location>
        <begin position="130"/>
        <end position="151"/>
    </location>
</feature>
<feature type="transmembrane region" description="Helical" evidence="7">
    <location>
        <begin position="73"/>
        <end position="100"/>
    </location>
</feature>
<dbReference type="PROSITE" id="PS00198">
    <property type="entry name" value="4FE4S_FER_1"/>
    <property type="match status" value="1"/>
</dbReference>
<evidence type="ECO:0000256" key="5">
    <source>
        <dbReference type="ARBA" id="ARBA00023004"/>
    </source>
</evidence>
<evidence type="ECO:0000259" key="8">
    <source>
        <dbReference type="PROSITE" id="PS51379"/>
    </source>
</evidence>
<reference evidence="9 10" key="1">
    <citation type="submission" date="2021-05" db="EMBL/GenBank/DDBJ databases">
        <title>Fusibacter ferrireducens sp. nov., an anaerobic, sulfur- and Fe-reducing bacterium isolated from the mangrove sediment.</title>
        <authorList>
            <person name="Qiu D."/>
        </authorList>
    </citation>
    <scope>NUCLEOTIDE SEQUENCE [LARGE SCALE GENOMIC DNA]</scope>
    <source>
        <strain evidence="9 10">DSM 12116</strain>
    </source>
</reference>
<accession>A0ABS5PPE5</accession>
<dbReference type="PROSITE" id="PS51379">
    <property type="entry name" value="4FE4S_FER_2"/>
    <property type="match status" value="1"/>
</dbReference>
<evidence type="ECO:0000256" key="3">
    <source>
        <dbReference type="ARBA" id="ARBA00022723"/>
    </source>
</evidence>